<dbReference type="EMBL" id="APCN01003473">
    <property type="status" value="NOT_ANNOTATED_CDS"/>
    <property type="molecule type" value="Genomic_DNA"/>
</dbReference>
<dbReference type="Pfam" id="PF07703">
    <property type="entry name" value="A2M_BRD"/>
    <property type="match status" value="1"/>
</dbReference>
<evidence type="ECO:0000256" key="4">
    <source>
        <dbReference type="ARBA" id="ARBA00022859"/>
    </source>
</evidence>
<evidence type="ECO:0000259" key="12">
    <source>
        <dbReference type="SMART" id="SM01360"/>
    </source>
</evidence>
<keyword evidence="3" id="KW-0732">Signal</keyword>
<dbReference type="Gene3D" id="2.60.40.10">
    <property type="entry name" value="Immunoglobulins"/>
    <property type="match status" value="2"/>
</dbReference>
<dbReference type="VEuPathDB" id="VectorBase:AARA21_010641"/>
<evidence type="ECO:0000256" key="1">
    <source>
        <dbReference type="ARBA" id="ARBA00004613"/>
    </source>
</evidence>
<dbReference type="Pfam" id="PF00207">
    <property type="entry name" value="A2M"/>
    <property type="match status" value="1"/>
</dbReference>
<dbReference type="Pfam" id="PF01835">
    <property type="entry name" value="MG2"/>
    <property type="match status" value="1"/>
</dbReference>
<dbReference type="KEGG" id="aara:120901687"/>
<reference evidence="14" key="1">
    <citation type="submission" date="2022-08" db="UniProtKB">
        <authorList>
            <consortium name="EnsemblMetazoa"/>
        </authorList>
    </citation>
    <scope>IDENTIFICATION</scope>
    <source>
        <strain evidence="14">Dongola</strain>
    </source>
</reference>
<keyword evidence="2" id="KW-0964">Secreted</keyword>
<dbReference type="Gene3D" id="2.60.40.1930">
    <property type="match status" value="2"/>
</dbReference>
<dbReference type="GO" id="GO:0004866">
    <property type="term" value="F:endopeptidase inhibitor activity"/>
    <property type="evidence" value="ECO:0007669"/>
    <property type="project" value="InterPro"/>
</dbReference>
<dbReference type="SUPFAM" id="SSF49410">
    <property type="entry name" value="Alpha-macroglobulin receptor domain"/>
    <property type="match status" value="1"/>
</dbReference>
<evidence type="ECO:0000256" key="10">
    <source>
        <dbReference type="ARBA" id="ARBA00078071"/>
    </source>
</evidence>
<evidence type="ECO:0000256" key="6">
    <source>
        <dbReference type="ARBA" id="ARBA00023157"/>
    </source>
</evidence>
<dbReference type="InterPro" id="IPR002890">
    <property type="entry name" value="MG2"/>
</dbReference>
<dbReference type="InterPro" id="IPR040839">
    <property type="entry name" value="MG4"/>
</dbReference>
<dbReference type="InterPro" id="IPR050473">
    <property type="entry name" value="A2M/Complement_sys"/>
</dbReference>
<dbReference type="PANTHER" id="PTHR11412">
    <property type="entry name" value="MACROGLOBULIN / COMPLEMENT"/>
    <property type="match status" value="1"/>
</dbReference>
<evidence type="ECO:0000313" key="15">
    <source>
        <dbReference type="Proteomes" id="UP000075840"/>
    </source>
</evidence>
<keyword evidence="15" id="KW-1185">Reference proteome</keyword>
<proteinExistence type="predicted"/>
<keyword evidence="7" id="KW-0325">Glycoprotein</keyword>
<dbReference type="Gene3D" id="2.60.40.690">
    <property type="entry name" value="Alpha-macroglobulin, receptor-binding domain"/>
    <property type="match status" value="1"/>
</dbReference>
<dbReference type="Gene3D" id="2.60.40.2950">
    <property type="match status" value="1"/>
</dbReference>
<comment type="function">
    <text evidence="8">Binds covalently through a thioester bond to the pathogen surface resulting in pathogen clearance.</text>
</comment>
<dbReference type="InterPro" id="IPR047565">
    <property type="entry name" value="Alpha-macroglob_thiol-ester_cl"/>
</dbReference>
<dbReference type="PANTHER" id="PTHR11412:SF136">
    <property type="entry name" value="CD109 ANTIGEN"/>
    <property type="match status" value="1"/>
</dbReference>
<dbReference type="SMART" id="SM01419">
    <property type="entry name" value="Thiol-ester_cl"/>
    <property type="match status" value="1"/>
</dbReference>
<keyword evidence="6" id="KW-1015">Disulfide bond</keyword>
<dbReference type="Pfam" id="PF17791">
    <property type="entry name" value="MG3"/>
    <property type="match status" value="1"/>
</dbReference>
<dbReference type="CDD" id="cd02897">
    <property type="entry name" value="A2M_2"/>
    <property type="match status" value="1"/>
</dbReference>
<evidence type="ECO:0000256" key="3">
    <source>
        <dbReference type="ARBA" id="ARBA00022729"/>
    </source>
</evidence>
<dbReference type="SMART" id="SM01359">
    <property type="entry name" value="A2M_N_2"/>
    <property type="match status" value="1"/>
</dbReference>
<dbReference type="InterPro" id="IPR049135">
    <property type="entry name" value="TEP1_CUB2"/>
</dbReference>
<dbReference type="SMART" id="SM01360">
    <property type="entry name" value="A2M"/>
    <property type="match status" value="1"/>
</dbReference>
<dbReference type="InterPro" id="IPR011626">
    <property type="entry name" value="Alpha-macroglobulin_TED"/>
</dbReference>
<keyword evidence="5" id="KW-0882">Thioester bond</keyword>
<comment type="subunit">
    <text evidence="9">Heterodimer of a TEP1-N chain and an TEP1-C chain non-covalently linked. Forms a complex composed of TEP1-N and TEP1-C heterodimer, LRIM1 and APL1C; the interaction stabilizes TEP1-N and TEP1-C heterodimer, prevents its binding to tissues while circulating in the hemolymph and protects the thioester bond from hydrolysis. Mature TEP1 and to a lesser extent full-length TEP1 interact with SPCLIP1; the interaction is induced by microbial infection.</text>
</comment>
<feature type="domain" description="Alpha-2-macroglobulin bait region" evidence="11">
    <location>
        <begin position="425"/>
        <end position="557"/>
    </location>
</feature>
<evidence type="ECO:0000259" key="13">
    <source>
        <dbReference type="SMART" id="SM01361"/>
    </source>
</evidence>
<dbReference type="SUPFAM" id="SSF48239">
    <property type="entry name" value="Terpenoid cyclases/Protein prenyltransferases"/>
    <property type="match status" value="1"/>
</dbReference>
<dbReference type="Gene3D" id="2.60.40.1940">
    <property type="match status" value="1"/>
</dbReference>
<dbReference type="Pfam" id="PF07677">
    <property type="entry name" value="A2M_recep"/>
    <property type="match status" value="1"/>
</dbReference>
<name>A0A182I5N7_ANOAR</name>
<evidence type="ECO:0000256" key="8">
    <source>
        <dbReference type="ARBA" id="ARBA00057615"/>
    </source>
</evidence>
<dbReference type="Pfam" id="PF17789">
    <property type="entry name" value="MG4"/>
    <property type="match status" value="1"/>
</dbReference>
<accession>A0A182I5N7</accession>
<protein>
    <recommendedName>
        <fullName evidence="10">TEP1-F</fullName>
    </recommendedName>
</protein>
<dbReference type="InterPro" id="IPR013783">
    <property type="entry name" value="Ig-like_fold"/>
</dbReference>
<dbReference type="SMART" id="SM01361">
    <property type="entry name" value="A2M_recep"/>
    <property type="match status" value="1"/>
</dbReference>
<dbReference type="PROSITE" id="PS00477">
    <property type="entry name" value="ALPHA_2_MACROGLOBULIN"/>
    <property type="match status" value="1"/>
</dbReference>
<evidence type="ECO:0000313" key="14">
    <source>
        <dbReference type="EnsemblMetazoa" id="AARA008889-PA"/>
    </source>
</evidence>
<dbReference type="Gene3D" id="2.60.120.1540">
    <property type="match status" value="1"/>
</dbReference>
<dbReference type="Gene3D" id="1.50.10.20">
    <property type="match status" value="1"/>
</dbReference>
<feature type="domain" description="Alpha-2-macroglobulin" evidence="12">
    <location>
        <begin position="632"/>
        <end position="723"/>
    </location>
</feature>
<comment type="subcellular location">
    <subcellularLocation>
        <location evidence="1">Secreted</location>
    </subcellularLocation>
</comment>
<dbReference type="GO" id="GO:0005615">
    <property type="term" value="C:extracellular space"/>
    <property type="evidence" value="ECO:0007669"/>
    <property type="project" value="InterPro"/>
</dbReference>
<dbReference type="RefSeq" id="XP_040165763.1">
    <property type="nucleotide sequence ID" value="XM_040309829.1"/>
</dbReference>
<dbReference type="Proteomes" id="UP000075840">
    <property type="component" value="Unassembled WGS sequence"/>
</dbReference>
<dbReference type="InterPro" id="IPR001599">
    <property type="entry name" value="Macroglobln_a2"/>
</dbReference>
<evidence type="ECO:0000256" key="5">
    <source>
        <dbReference type="ARBA" id="ARBA00022966"/>
    </source>
</evidence>
<dbReference type="Pfam" id="PF21412">
    <property type="entry name" value="TEP1_CUB2"/>
    <property type="match status" value="1"/>
</dbReference>
<dbReference type="GeneID" id="120901687"/>
<dbReference type="FunFam" id="2.60.40.1930:FF:000001">
    <property type="entry name" value="CD109 isoform 3"/>
    <property type="match status" value="1"/>
</dbReference>
<dbReference type="InterPro" id="IPR041813">
    <property type="entry name" value="A2M_TED"/>
</dbReference>
<keyword evidence="4" id="KW-0391">Immunity</keyword>
<evidence type="ECO:0000259" key="11">
    <source>
        <dbReference type="SMART" id="SM01359"/>
    </source>
</evidence>
<dbReference type="InterPro" id="IPR009048">
    <property type="entry name" value="A-macroglobulin_rcpt-bd"/>
</dbReference>
<dbReference type="VEuPathDB" id="VectorBase:AARA008889"/>
<dbReference type="EnsemblMetazoa" id="AARA008889-RA">
    <property type="protein sequence ID" value="AARA008889-PA"/>
    <property type="gene ID" value="AARA008889"/>
</dbReference>
<evidence type="ECO:0000256" key="2">
    <source>
        <dbReference type="ARBA" id="ARBA00022525"/>
    </source>
</evidence>
<feature type="domain" description="Alpha-macroglobulin receptor-binding" evidence="13">
    <location>
        <begin position="1229"/>
        <end position="1318"/>
    </location>
</feature>
<dbReference type="InterPro" id="IPR008930">
    <property type="entry name" value="Terpenoid_cyclase/PrenylTrfase"/>
</dbReference>
<dbReference type="GO" id="GO:0002376">
    <property type="term" value="P:immune system process"/>
    <property type="evidence" value="ECO:0007669"/>
    <property type="project" value="UniProtKB-KW"/>
</dbReference>
<sequence length="1340" mass="152400">MWQFIRSRILTVIIFIGAAHGLLVVGPKFIRANQEYTLVISNFNSQLSKVDLLLKLEGETDNGLSVLNVTKMVDVRRNMNRMINFNMPEDLTAGNYKITIDGQRGFSFHKEAELVYLSKSISGLIQVDKPVFKPGDTVNFRVIVLDTELKPPARVKSVYVTIRDPQRNVIRKWSTAKLYAGVFESDLQIAPTPMLGVWNISVEVEGEELVSKTFEVKEYVLSTFDVQVMPSVIPLEEHQALNLTIEANYHFGKPVQGVAKVELYLEDDKLNQKKELTVYGKGQVELRFENFAMDADQQDVRVKVSFIEQYTNRTVVKQSEITVYRYAYRVELIKESPQFRPGLPFKCALQFTHHDGTPAKGISGKVEVSDVGFETTTTSDNDGLIKLELQPSEGTEQLGINFNAVDGFFFYEDVNKVETVTDAYIKLELKSPIKRNKLMRFMVTCTERMTFFVYYVMSKGNIIDAGFMRPNKQTKYLLQLNATEKMIPKAKILIATVAGRFVVYDYADLDFQELRNNFDLSIDEQEIKPGRQIELSMSGRPGAYVGLAAYDKALLLFNKNHDLFWEDIGQVFDGFHAINENEFDIFHSLGLFARTLDDILFDSANEKTGRNALQSGKPIGKLVSYRTNFQESWLWKNVSIGRSGSRKLIEVVPDTTTSWYLTGFSIDPVYGLGIIKKPIQFTTVQPFYIVENLPYSIKRGEAVVLQFTLFNNLGAEYIADVTLYNVANQTEFVGRPDTDLSYTKSVSVPPKVGVPISFLIKARKLGEMAVRVKASIMLGHETDALEKVIRVMPESLAQPKMDTSFFCFDDYKNQTFPFNLDINKKADNGSKKIEFRLNPNLLTMVIKNLDNLLAVPTGCGEQNMVKFVPNILVLDYLYATGSKEQHLIDKATNLLRQGYQNQMRYRQTDGSFGVWEKSGSSVFLTAFVATSMQTASKYMNDIDAAMVEKALDWLASKQHSSGRFDEIGKVWHKDMQGGLRNGVALTSYVLTALLENDIAKVKHAVVIQNGMNYLSNQLALINNPYDLSIATYAMMLNGHTMKKEALDKLIDMSISDNNKKERYWGTTNQIETTAYALLSFVMAEKYLDGIPVMNWLVNQRYVTGSFPRTQDTFVGLKALTKLAEKISPSRNDYTVQLKYKKNTKYFNINSKQIDVQNFLEIPEDTKKLEINVGGIGFGLLEVIYQFDLNLVNFEHRFKLDLEKQNTGSDYELRLRVCANYIPELTDSQSNMALIEVTLPSGYVVDRNPISEQTTVNPIQNMEIRYGGTSVVLYYYKMGTERNCFTVTAYRRFKVAFKRPAYVVVYDYYNTNLNAIKVYEVDKQNVCEICEEEDCPAECKK</sequence>
<evidence type="ECO:0000256" key="7">
    <source>
        <dbReference type="ARBA" id="ARBA00023180"/>
    </source>
</evidence>
<dbReference type="Gene3D" id="2.20.130.20">
    <property type="match status" value="2"/>
</dbReference>
<dbReference type="InterPro" id="IPR041555">
    <property type="entry name" value="MG3"/>
</dbReference>
<evidence type="ECO:0000256" key="9">
    <source>
        <dbReference type="ARBA" id="ARBA00063781"/>
    </source>
</evidence>
<dbReference type="InterPro" id="IPR019742">
    <property type="entry name" value="MacrogloblnA2_CS"/>
</dbReference>
<dbReference type="InterPro" id="IPR011625">
    <property type="entry name" value="A2M_N_BRD"/>
</dbReference>
<dbReference type="InterPro" id="IPR036595">
    <property type="entry name" value="A-macroglobulin_rcpt-bd_sf"/>
</dbReference>
<organism evidence="14 15">
    <name type="scientific">Anopheles arabiensis</name>
    <name type="common">Mosquito</name>
    <dbReference type="NCBI Taxonomy" id="7173"/>
    <lineage>
        <taxon>Eukaryota</taxon>
        <taxon>Metazoa</taxon>
        <taxon>Ecdysozoa</taxon>
        <taxon>Arthropoda</taxon>
        <taxon>Hexapoda</taxon>
        <taxon>Insecta</taxon>
        <taxon>Pterygota</taxon>
        <taxon>Neoptera</taxon>
        <taxon>Endopterygota</taxon>
        <taxon>Diptera</taxon>
        <taxon>Nematocera</taxon>
        <taxon>Culicoidea</taxon>
        <taxon>Culicidae</taxon>
        <taxon>Anophelinae</taxon>
        <taxon>Anopheles</taxon>
    </lineage>
</organism>
<dbReference type="Pfam" id="PF07678">
    <property type="entry name" value="TED_complement"/>
    <property type="match status" value="1"/>
</dbReference>